<dbReference type="AlphaFoldDB" id="A0A8H4QNG8"/>
<proteinExistence type="predicted"/>
<dbReference type="PANTHER" id="PTHR46140">
    <property type="entry name" value="VACUOLAR TRANSPORTER CHAPERONE 1-RELATED"/>
    <property type="match status" value="1"/>
</dbReference>
<dbReference type="EMBL" id="JAACJL010000045">
    <property type="protein sequence ID" value="KAF4613537.1"/>
    <property type="molecule type" value="Genomic_DNA"/>
</dbReference>
<name>A0A8H4QNG8_9AGAR</name>
<feature type="transmembrane region" description="Helical" evidence="6">
    <location>
        <begin position="145"/>
        <end position="163"/>
    </location>
</feature>
<keyword evidence="4 6" id="KW-0472">Membrane</keyword>
<organism evidence="8 9">
    <name type="scientific">Agrocybe pediades</name>
    <dbReference type="NCBI Taxonomy" id="84607"/>
    <lineage>
        <taxon>Eukaryota</taxon>
        <taxon>Fungi</taxon>
        <taxon>Dikarya</taxon>
        <taxon>Basidiomycota</taxon>
        <taxon>Agaricomycotina</taxon>
        <taxon>Agaricomycetes</taxon>
        <taxon>Agaricomycetidae</taxon>
        <taxon>Agaricales</taxon>
        <taxon>Agaricineae</taxon>
        <taxon>Strophariaceae</taxon>
        <taxon>Agrocybe</taxon>
    </lineage>
</organism>
<evidence type="ECO:0000313" key="9">
    <source>
        <dbReference type="Proteomes" id="UP000521872"/>
    </source>
</evidence>
<evidence type="ECO:0000256" key="4">
    <source>
        <dbReference type="ARBA" id="ARBA00023136"/>
    </source>
</evidence>
<feature type="transmembrane region" description="Helical" evidence="6">
    <location>
        <begin position="115"/>
        <end position="133"/>
    </location>
</feature>
<feature type="domain" description="DUF202" evidence="7">
    <location>
        <begin position="106"/>
        <end position="168"/>
    </location>
</feature>
<keyword evidence="2 6" id="KW-0812">Transmembrane</keyword>
<evidence type="ECO:0000256" key="6">
    <source>
        <dbReference type="SAM" id="Phobius"/>
    </source>
</evidence>
<dbReference type="InterPro" id="IPR003807">
    <property type="entry name" value="DUF202"/>
</dbReference>
<dbReference type="GO" id="GO:0000329">
    <property type="term" value="C:fungal-type vacuole membrane"/>
    <property type="evidence" value="ECO:0007669"/>
    <property type="project" value="TreeGrafter"/>
</dbReference>
<comment type="caution">
    <text evidence="8">The sequence shown here is derived from an EMBL/GenBank/DDBJ whole genome shotgun (WGS) entry which is preliminary data.</text>
</comment>
<reference evidence="8 9" key="1">
    <citation type="submission" date="2019-12" db="EMBL/GenBank/DDBJ databases">
        <authorList>
            <person name="Floudas D."/>
            <person name="Bentzer J."/>
            <person name="Ahren D."/>
            <person name="Johansson T."/>
            <person name="Persson P."/>
            <person name="Tunlid A."/>
        </authorList>
    </citation>
    <scope>NUCLEOTIDE SEQUENCE [LARGE SCALE GENOMIC DNA]</scope>
    <source>
        <strain evidence="8 9">CBS 102.39</strain>
    </source>
</reference>
<keyword evidence="3 6" id="KW-1133">Transmembrane helix</keyword>
<evidence type="ECO:0000256" key="2">
    <source>
        <dbReference type="ARBA" id="ARBA00022692"/>
    </source>
</evidence>
<comment type="subcellular location">
    <subcellularLocation>
        <location evidence="1">Endomembrane system</location>
        <topology evidence="1">Multi-pass membrane protein</topology>
    </subcellularLocation>
</comment>
<gene>
    <name evidence="8" type="ORF">D9613_007507</name>
</gene>
<protein>
    <recommendedName>
        <fullName evidence="7">DUF202 domain-containing protein</fullName>
    </recommendedName>
</protein>
<dbReference type="Proteomes" id="UP000521872">
    <property type="component" value="Unassembled WGS sequence"/>
</dbReference>
<sequence length="245" mass="27317">MASTPNDGPNGATTPSDAQLRPQENRESLMRRSWYALLSPFSPSALASLPNVRRPARHLRADNIPEAATDANGERPTVRDYHSINSLPPKVHVPKKIATSIKVEGKVWFANERTWISWLSISVLLGALALGLFNASKDDIARTFAYVYAFISVCVMLYGYFIYQHRITMIRRRDPGHFDALAGPIVLSIALFTAVLANFIIRVRELQRKDIPIPGAELWAYLFGQATSTNSTGSSYTFQQQAPLR</sequence>
<feature type="region of interest" description="Disordered" evidence="5">
    <location>
        <begin position="1"/>
        <end position="25"/>
    </location>
</feature>
<evidence type="ECO:0000256" key="5">
    <source>
        <dbReference type="SAM" id="MobiDB-lite"/>
    </source>
</evidence>
<keyword evidence="9" id="KW-1185">Reference proteome</keyword>
<accession>A0A8H4QNG8</accession>
<evidence type="ECO:0000256" key="3">
    <source>
        <dbReference type="ARBA" id="ARBA00022989"/>
    </source>
</evidence>
<dbReference type="GO" id="GO:0012505">
    <property type="term" value="C:endomembrane system"/>
    <property type="evidence" value="ECO:0007669"/>
    <property type="project" value="UniProtKB-SubCell"/>
</dbReference>
<dbReference type="PANTHER" id="PTHR46140:SF2">
    <property type="entry name" value="VACUOLAR TRANSPORTER CHAPERONE 3 COMPLEX SUBUNIT 3-RELATED"/>
    <property type="match status" value="1"/>
</dbReference>
<evidence type="ECO:0000259" key="7">
    <source>
        <dbReference type="Pfam" id="PF02656"/>
    </source>
</evidence>
<dbReference type="GO" id="GO:0033254">
    <property type="term" value="C:vacuolar transporter chaperone complex"/>
    <property type="evidence" value="ECO:0007669"/>
    <property type="project" value="TreeGrafter"/>
</dbReference>
<evidence type="ECO:0000256" key="1">
    <source>
        <dbReference type="ARBA" id="ARBA00004127"/>
    </source>
</evidence>
<feature type="region of interest" description="Disordered" evidence="5">
    <location>
        <begin position="61"/>
        <end position="83"/>
    </location>
</feature>
<dbReference type="Pfam" id="PF02656">
    <property type="entry name" value="DUF202"/>
    <property type="match status" value="1"/>
</dbReference>
<evidence type="ECO:0000313" key="8">
    <source>
        <dbReference type="EMBL" id="KAF4613537.1"/>
    </source>
</evidence>
<feature type="compositionally biased region" description="Polar residues" evidence="5">
    <location>
        <begin position="1"/>
        <end position="17"/>
    </location>
</feature>
<feature type="compositionally biased region" description="Basic and acidic residues" evidence="5">
    <location>
        <begin position="72"/>
        <end position="82"/>
    </location>
</feature>
<dbReference type="InterPro" id="IPR051572">
    <property type="entry name" value="VTC_Complex_Subunit"/>
</dbReference>
<feature type="transmembrane region" description="Helical" evidence="6">
    <location>
        <begin position="183"/>
        <end position="201"/>
    </location>
</feature>